<proteinExistence type="predicted"/>
<evidence type="ECO:0000259" key="1">
    <source>
        <dbReference type="Pfam" id="PF06985"/>
    </source>
</evidence>
<protein>
    <submittedName>
        <fullName evidence="2">Heterokaryon incompatibility protein-domain-containing protein</fullName>
    </submittedName>
</protein>
<dbReference type="InterPro" id="IPR052895">
    <property type="entry name" value="HetReg/Transcr_Mod"/>
</dbReference>
<comment type="caution">
    <text evidence="2">The sequence shown here is derived from an EMBL/GenBank/DDBJ whole genome shotgun (WGS) entry which is preliminary data.</text>
</comment>
<dbReference type="AlphaFoldDB" id="A0AAE0NCH3"/>
<name>A0AAE0NCH3_9PEZI</name>
<reference evidence="2" key="2">
    <citation type="submission" date="2023-06" db="EMBL/GenBank/DDBJ databases">
        <authorList>
            <consortium name="Lawrence Berkeley National Laboratory"/>
            <person name="Haridas S."/>
            <person name="Hensen N."/>
            <person name="Bonometti L."/>
            <person name="Westerberg I."/>
            <person name="Brannstrom I.O."/>
            <person name="Guillou S."/>
            <person name="Cros-Aarteil S."/>
            <person name="Calhoun S."/>
            <person name="Kuo A."/>
            <person name="Mondo S."/>
            <person name="Pangilinan J."/>
            <person name="Riley R."/>
            <person name="Labutti K."/>
            <person name="Andreopoulos B."/>
            <person name="Lipzen A."/>
            <person name="Chen C."/>
            <person name="Yanf M."/>
            <person name="Daum C."/>
            <person name="Ng V."/>
            <person name="Clum A."/>
            <person name="Steindorff A."/>
            <person name="Ohm R."/>
            <person name="Martin F."/>
            <person name="Silar P."/>
            <person name="Natvig D."/>
            <person name="Lalanne C."/>
            <person name="Gautier V."/>
            <person name="Ament-Velasquez S.L."/>
            <person name="Kruys A."/>
            <person name="Hutchinson M.I."/>
            <person name="Powell A.J."/>
            <person name="Barry K."/>
            <person name="Miller A.N."/>
            <person name="Grigoriev I.V."/>
            <person name="Debuchy R."/>
            <person name="Gladieux P."/>
            <person name="Thoren M.H."/>
            <person name="Johannesson H."/>
        </authorList>
    </citation>
    <scope>NUCLEOTIDE SEQUENCE</scope>
    <source>
        <strain evidence="2">CBS 958.72</strain>
    </source>
</reference>
<sequence>MDSAYEYGVLGAGEFRVLRLIRAEQGDDDLKCRLDRVRLSDRPPASYYALSYVWGSGAASESIKVVGDNNNNNNKTVKITETLSKCLKRYRLADADLVLWVDQICINQQDLDERSAQVQIMGDIYRNAASVLAWLGEDPGGSCLALAQFLGDMHLGANGEPDIDCFVRNHLPEAKSPKWEALDALLGLPYFSRVWVMQEVILGRKVSFRWGADLGFDLTQLRALVSAADRAGTSELFFSSVGTVGIHRAMVLTNPPQERRFEDVMIRVAHRHASNPRDRIFAVLGFVDDRPGIVPRYDTPVRAVFTDAAMQVIAQRKNLDILSYVSYPVSHAPDPAKWPTWVPAWDYPISPFIVKSGASTTDLDRFAMPCLDAENHSLGVRGRPFGRIEFLGMTPAGRSDFAQATRNYTAEKIWEAWKFASAFEPTRKRYGPFFLDMFLSSILGGWAEDDRDKLASDHSVNDKIFRDFAAFWADVLARTVRWIQDDPGDPVPFVKERIVLAELLAVRFKDKHIPQDNNNNNNSAPPPVDDWRSELANDAQCAEIRTELLGKMEQKFDGPAADFVSRELSYFYHDADWVRVSEIWDHAGSTHAIFALSDGRLGIGPLIMEKTDVVVALNGGRVPFVLRPTDGGYVFLGACYTAGCIHENLVVSQEEEMFQLR</sequence>
<dbReference type="Pfam" id="PF06985">
    <property type="entry name" value="HET"/>
    <property type="match status" value="1"/>
</dbReference>
<evidence type="ECO:0000313" key="2">
    <source>
        <dbReference type="EMBL" id="KAK3378626.1"/>
    </source>
</evidence>
<dbReference type="EMBL" id="JAULSN010000002">
    <property type="protein sequence ID" value="KAK3378626.1"/>
    <property type="molecule type" value="Genomic_DNA"/>
</dbReference>
<reference evidence="2" key="1">
    <citation type="journal article" date="2023" name="Mol. Phylogenet. Evol.">
        <title>Genome-scale phylogeny and comparative genomics of the fungal order Sordariales.</title>
        <authorList>
            <person name="Hensen N."/>
            <person name="Bonometti L."/>
            <person name="Westerberg I."/>
            <person name="Brannstrom I.O."/>
            <person name="Guillou S."/>
            <person name="Cros-Aarteil S."/>
            <person name="Calhoun S."/>
            <person name="Haridas S."/>
            <person name="Kuo A."/>
            <person name="Mondo S."/>
            <person name="Pangilinan J."/>
            <person name="Riley R."/>
            <person name="LaButti K."/>
            <person name="Andreopoulos B."/>
            <person name="Lipzen A."/>
            <person name="Chen C."/>
            <person name="Yan M."/>
            <person name="Daum C."/>
            <person name="Ng V."/>
            <person name="Clum A."/>
            <person name="Steindorff A."/>
            <person name="Ohm R.A."/>
            <person name="Martin F."/>
            <person name="Silar P."/>
            <person name="Natvig D.O."/>
            <person name="Lalanne C."/>
            <person name="Gautier V."/>
            <person name="Ament-Velasquez S.L."/>
            <person name="Kruys A."/>
            <person name="Hutchinson M.I."/>
            <person name="Powell A.J."/>
            <person name="Barry K."/>
            <person name="Miller A.N."/>
            <person name="Grigoriev I.V."/>
            <person name="Debuchy R."/>
            <person name="Gladieux P."/>
            <person name="Hiltunen Thoren M."/>
            <person name="Johannesson H."/>
        </authorList>
    </citation>
    <scope>NUCLEOTIDE SEQUENCE</scope>
    <source>
        <strain evidence="2">CBS 958.72</strain>
    </source>
</reference>
<accession>A0AAE0NCH3</accession>
<dbReference type="Pfam" id="PF26639">
    <property type="entry name" value="Het-6_barrel"/>
    <property type="match status" value="1"/>
</dbReference>
<feature type="domain" description="Heterokaryon incompatibility" evidence="1">
    <location>
        <begin position="47"/>
        <end position="199"/>
    </location>
</feature>
<gene>
    <name evidence="2" type="ORF">B0T24DRAFT_609420</name>
</gene>
<dbReference type="PANTHER" id="PTHR24148">
    <property type="entry name" value="ANKYRIN REPEAT DOMAIN-CONTAINING PROTEIN 39 HOMOLOG-RELATED"/>
    <property type="match status" value="1"/>
</dbReference>
<dbReference type="InterPro" id="IPR010730">
    <property type="entry name" value="HET"/>
</dbReference>
<dbReference type="PANTHER" id="PTHR24148:SF82">
    <property type="entry name" value="HETEROKARYON INCOMPATIBILITY DOMAIN-CONTAINING PROTEIN"/>
    <property type="match status" value="1"/>
</dbReference>
<dbReference type="Proteomes" id="UP001287356">
    <property type="component" value="Unassembled WGS sequence"/>
</dbReference>
<organism evidence="2 3">
    <name type="scientific">Lasiosphaeria ovina</name>
    <dbReference type="NCBI Taxonomy" id="92902"/>
    <lineage>
        <taxon>Eukaryota</taxon>
        <taxon>Fungi</taxon>
        <taxon>Dikarya</taxon>
        <taxon>Ascomycota</taxon>
        <taxon>Pezizomycotina</taxon>
        <taxon>Sordariomycetes</taxon>
        <taxon>Sordariomycetidae</taxon>
        <taxon>Sordariales</taxon>
        <taxon>Lasiosphaeriaceae</taxon>
        <taxon>Lasiosphaeria</taxon>
    </lineage>
</organism>
<evidence type="ECO:0000313" key="3">
    <source>
        <dbReference type="Proteomes" id="UP001287356"/>
    </source>
</evidence>
<keyword evidence="3" id="KW-1185">Reference proteome</keyword>